<gene>
    <name evidence="4" type="ORF">EER27_15185</name>
</gene>
<dbReference type="InterPro" id="IPR029021">
    <property type="entry name" value="Prot-tyrosine_phosphatase-like"/>
</dbReference>
<dbReference type="InterPro" id="IPR020422">
    <property type="entry name" value="TYR_PHOSPHATASE_DUAL_dom"/>
</dbReference>
<organism evidence="4 5">
    <name type="scientific">Montanilutibacter psychrotolerans</name>
    <dbReference type="NCBI Taxonomy" id="1327343"/>
    <lineage>
        <taxon>Bacteria</taxon>
        <taxon>Pseudomonadati</taxon>
        <taxon>Pseudomonadota</taxon>
        <taxon>Gammaproteobacteria</taxon>
        <taxon>Lysobacterales</taxon>
        <taxon>Lysobacteraceae</taxon>
        <taxon>Montanilutibacter</taxon>
    </lineage>
</organism>
<keyword evidence="2" id="KW-0472">Membrane</keyword>
<dbReference type="OrthoDB" id="256494at2"/>
<dbReference type="PROSITE" id="PS50056">
    <property type="entry name" value="TYR_PHOSPHATASE_2"/>
    <property type="match status" value="1"/>
</dbReference>
<dbReference type="PANTHER" id="PTHR47216">
    <property type="match status" value="1"/>
</dbReference>
<dbReference type="SMART" id="SM00195">
    <property type="entry name" value="DSPc"/>
    <property type="match status" value="1"/>
</dbReference>
<name>A0A3M8SSQ4_9GAMM</name>
<dbReference type="SUPFAM" id="SSF52799">
    <property type="entry name" value="(Phosphotyrosine protein) phosphatases II"/>
    <property type="match status" value="1"/>
</dbReference>
<feature type="domain" description="Tyrosine specific protein phosphatases" evidence="3">
    <location>
        <begin position="371"/>
        <end position="440"/>
    </location>
</feature>
<evidence type="ECO:0000256" key="1">
    <source>
        <dbReference type="SAM" id="MobiDB-lite"/>
    </source>
</evidence>
<dbReference type="InterPro" id="IPR000387">
    <property type="entry name" value="Tyr_Pase_dom"/>
</dbReference>
<comment type="caution">
    <text evidence="4">The sequence shown here is derived from an EMBL/GenBank/DDBJ whole genome shotgun (WGS) entry which is preliminary data.</text>
</comment>
<protein>
    <submittedName>
        <fullName evidence="4">Phosphatase PAP2 family protein</fullName>
    </submittedName>
</protein>
<evidence type="ECO:0000259" key="3">
    <source>
        <dbReference type="PROSITE" id="PS50056"/>
    </source>
</evidence>
<feature type="transmembrane region" description="Helical" evidence="2">
    <location>
        <begin position="101"/>
        <end position="119"/>
    </location>
</feature>
<keyword evidence="2" id="KW-0812">Transmembrane</keyword>
<evidence type="ECO:0000256" key="2">
    <source>
        <dbReference type="SAM" id="Phobius"/>
    </source>
</evidence>
<feature type="transmembrane region" description="Helical" evidence="2">
    <location>
        <begin position="171"/>
        <end position="189"/>
    </location>
</feature>
<proteinExistence type="predicted"/>
<dbReference type="Gene3D" id="3.90.190.10">
    <property type="entry name" value="Protein tyrosine phosphatase superfamily"/>
    <property type="match status" value="1"/>
</dbReference>
<keyword evidence="5" id="KW-1185">Reference proteome</keyword>
<sequence>MSDAAAVPSVNTPPPTAVPSARPWKRAIAWLVLLGPLFFLSYGWANSLAAARVSVPSVVFGWESAIPFWAWTIVPYWSIDAFYAVSLFICRDRRELDRQALRLLTAQFVAVTCFVLWPLRFSFTRPDSDGVFGWLFDVLLGFDKPFNQAPSLHIVLLVILWLRFGAHLHGVWRWWLHGWAVLIAVSVLTTFQHHFFDVPTGLLAGFLCAWLWPMRVDPPWRGAVWTRERARWRLAALYLAGAMSLALPAVVFSGAALWLLWPAVSLLLVATNYALLGASGFQKQADGRLTVAAQWLYAPYLLAAWINSRWWTRRSPRPVPVCDDVWLGRVPTATERDGFDVVVDLAAELPLADARADDAVRPTLDLIAPAPTLLRAVAADIEIARSRGRVLVCCALGYSRSASAVAAWLLHSGRAASVELAIARVQAARPAVVLGEPHRQALQLAFDGGTPMHPAAMPASSR</sequence>
<feature type="transmembrane region" description="Helical" evidence="2">
    <location>
        <begin position="65"/>
        <end position="89"/>
    </location>
</feature>
<dbReference type="EMBL" id="RIBS01000009">
    <property type="protein sequence ID" value="RNF82254.1"/>
    <property type="molecule type" value="Genomic_DNA"/>
</dbReference>
<accession>A0A3M8SSQ4</accession>
<feature type="transmembrane region" description="Helical" evidence="2">
    <location>
        <begin position="195"/>
        <end position="213"/>
    </location>
</feature>
<dbReference type="PANTHER" id="PTHR47216:SF4">
    <property type="entry name" value="OS01G0859400 PROTEIN"/>
    <property type="match status" value="1"/>
</dbReference>
<keyword evidence="2" id="KW-1133">Transmembrane helix</keyword>
<evidence type="ECO:0000313" key="4">
    <source>
        <dbReference type="EMBL" id="RNF82254.1"/>
    </source>
</evidence>
<dbReference type="Proteomes" id="UP000267049">
    <property type="component" value="Unassembled WGS sequence"/>
</dbReference>
<feature type="transmembrane region" description="Helical" evidence="2">
    <location>
        <begin position="27"/>
        <end position="45"/>
    </location>
</feature>
<feature type="transmembrane region" description="Helical" evidence="2">
    <location>
        <begin position="146"/>
        <end position="164"/>
    </location>
</feature>
<feature type="region of interest" description="Disordered" evidence="1">
    <location>
        <begin position="1"/>
        <end position="20"/>
    </location>
</feature>
<feature type="transmembrane region" description="Helical" evidence="2">
    <location>
        <begin position="234"/>
        <end position="252"/>
    </location>
</feature>
<dbReference type="AlphaFoldDB" id="A0A3M8SSQ4"/>
<reference evidence="4 5" key="1">
    <citation type="submission" date="2018-11" db="EMBL/GenBank/DDBJ databases">
        <title>Lysobacter cryohumiis sp. nov., isolated from soil in the Tianshan Mountains, Xinjiang, China.</title>
        <authorList>
            <person name="Luo Y."/>
            <person name="Sheng H."/>
        </authorList>
    </citation>
    <scope>NUCLEOTIDE SEQUENCE [LARGE SCALE GENOMIC DNA]</scope>
    <source>
        <strain evidence="4 5">ZS60</strain>
    </source>
</reference>
<dbReference type="RefSeq" id="WP_123088982.1">
    <property type="nucleotide sequence ID" value="NZ_RIBS01000009.1"/>
</dbReference>
<evidence type="ECO:0000313" key="5">
    <source>
        <dbReference type="Proteomes" id="UP000267049"/>
    </source>
</evidence>
<dbReference type="CDD" id="cd03386">
    <property type="entry name" value="PAP2_Aur1_like"/>
    <property type="match status" value="1"/>
</dbReference>
<feature type="transmembrane region" description="Helical" evidence="2">
    <location>
        <begin position="258"/>
        <end position="278"/>
    </location>
</feature>